<dbReference type="Gene3D" id="3.20.110.10">
    <property type="entry name" value="Glycoside hydrolase 38, N terminal domain"/>
    <property type="match status" value="1"/>
</dbReference>
<dbReference type="RefSeq" id="WP_129441230.1">
    <property type="nucleotide sequence ID" value="NZ_CP035492.1"/>
</dbReference>
<dbReference type="AlphaFoldDB" id="A0A4P6EVH1"/>
<dbReference type="InterPro" id="IPR041147">
    <property type="entry name" value="GH38_C"/>
</dbReference>
<dbReference type="Gene3D" id="2.70.98.30">
    <property type="entry name" value="Golgi alpha-mannosidase II, domain 4"/>
    <property type="match status" value="1"/>
</dbReference>
<feature type="domain" description="Glycoside hydrolase family 38 central" evidence="5">
    <location>
        <begin position="525"/>
        <end position="606"/>
    </location>
</feature>
<dbReference type="OrthoDB" id="9772207at2"/>
<dbReference type="InterPro" id="IPR011013">
    <property type="entry name" value="Gal_mutarotase_sf_dom"/>
</dbReference>
<accession>A0A4P6EVH1</accession>
<protein>
    <submittedName>
        <fullName evidence="6">Alpha-mannosidase</fullName>
    </submittedName>
</protein>
<dbReference type="Pfam" id="PF01074">
    <property type="entry name" value="Glyco_hydro_38N"/>
    <property type="match status" value="1"/>
</dbReference>
<dbReference type="InterPro" id="IPR027291">
    <property type="entry name" value="Glyco_hydro_38_N_sf"/>
</dbReference>
<name>A0A4P6EVH1_9BACL</name>
<dbReference type="SUPFAM" id="SSF88713">
    <property type="entry name" value="Glycoside hydrolase/deacetylase"/>
    <property type="match status" value="1"/>
</dbReference>
<dbReference type="InterPro" id="IPR037094">
    <property type="entry name" value="Glyco_hydro_38_cen_sf"/>
</dbReference>
<dbReference type="SMART" id="SM00872">
    <property type="entry name" value="Alpha-mann_mid"/>
    <property type="match status" value="1"/>
</dbReference>
<evidence type="ECO:0000256" key="2">
    <source>
        <dbReference type="ARBA" id="ARBA00022723"/>
    </source>
</evidence>
<dbReference type="PANTHER" id="PTHR46017">
    <property type="entry name" value="ALPHA-MANNOSIDASE 2C1"/>
    <property type="match status" value="1"/>
</dbReference>
<gene>
    <name evidence="6" type="ORF">ET464_12140</name>
</gene>
<dbReference type="GO" id="GO:0046872">
    <property type="term" value="F:metal ion binding"/>
    <property type="evidence" value="ECO:0007669"/>
    <property type="project" value="UniProtKB-KW"/>
</dbReference>
<evidence type="ECO:0000256" key="4">
    <source>
        <dbReference type="ARBA" id="ARBA00023295"/>
    </source>
</evidence>
<dbReference type="SUPFAM" id="SSF74650">
    <property type="entry name" value="Galactose mutarotase-like"/>
    <property type="match status" value="1"/>
</dbReference>
<dbReference type="Pfam" id="PF09261">
    <property type="entry name" value="Alpha-mann_mid"/>
    <property type="match status" value="1"/>
</dbReference>
<dbReference type="GO" id="GO:0004559">
    <property type="term" value="F:alpha-mannosidase activity"/>
    <property type="evidence" value="ECO:0007669"/>
    <property type="project" value="InterPro"/>
</dbReference>
<evidence type="ECO:0000259" key="5">
    <source>
        <dbReference type="SMART" id="SM00872"/>
    </source>
</evidence>
<evidence type="ECO:0000256" key="1">
    <source>
        <dbReference type="ARBA" id="ARBA00009792"/>
    </source>
</evidence>
<dbReference type="PANTHER" id="PTHR46017:SF1">
    <property type="entry name" value="ALPHA-MANNOSIDASE 2C1"/>
    <property type="match status" value="1"/>
</dbReference>
<keyword evidence="4" id="KW-0326">Glycosidase</keyword>
<dbReference type="GO" id="GO:0006013">
    <property type="term" value="P:mannose metabolic process"/>
    <property type="evidence" value="ECO:0007669"/>
    <property type="project" value="InterPro"/>
</dbReference>
<dbReference type="GO" id="GO:0009313">
    <property type="term" value="P:oligosaccharide catabolic process"/>
    <property type="evidence" value="ECO:0007669"/>
    <property type="project" value="TreeGrafter"/>
</dbReference>
<dbReference type="FunFam" id="1.20.1270.50:FF:000004">
    <property type="entry name" value="alpha-mannosidase 2C1 isoform X1"/>
    <property type="match status" value="1"/>
</dbReference>
<dbReference type="InterPro" id="IPR054723">
    <property type="entry name" value="Ams1-like_N"/>
</dbReference>
<dbReference type="FunFam" id="3.20.110.10:FF:000002">
    <property type="entry name" value="alpha-mannosidase 2C1 isoform X1"/>
    <property type="match status" value="1"/>
</dbReference>
<keyword evidence="3" id="KW-0378">Hydrolase</keyword>
<dbReference type="InterPro" id="IPR028995">
    <property type="entry name" value="Glyco_hydro_57/38_cen_sf"/>
</dbReference>
<dbReference type="InterPro" id="IPR000602">
    <property type="entry name" value="Glyco_hydro_38_N"/>
</dbReference>
<dbReference type="Gene3D" id="2.60.40.2220">
    <property type="match status" value="1"/>
</dbReference>
<dbReference type="GO" id="GO:0030246">
    <property type="term" value="F:carbohydrate binding"/>
    <property type="evidence" value="ECO:0007669"/>
    <property type="project" value="InterPro"/>
</dbReference>
<keyword evidence="7" id="KW-1185">Reference proteome</keyword>
<reference evidence="6 7" key="1">
    <citation type="submission" date="2019-01" db="EMBL/GenBank/DDBJ databases">
        <title>Genome sequencing of strain FW100M-2.</title>
        <authorList>
            <person name="Heo J."/>
            <person name="Kim S.-J."/>
            <person name="Kim J.-S."/>
            <person name="Hong S.-B."/>
            <person name="Kwon S.-W."/>
        </authorList>
    </citation>
    <scope>NUCLEOTIDE SEQUENCE [LARGE SCALE GENOMIC DNA]</scope>
    <source>
        <strain evidence="6 7">FW100M-2</strain>
    </source>
</reference>
<comment type="similarity">
    <text evidence="1">Belongs to the glycosyl hydrolase 38 family.</text>
</comment>
<dbReference type="Gene3D" id="1.20.1270.50">
    <property type="entry name" value="Glycoside hydrolase family 38, central domain"/>
    <property type="match status" value="1"/>
</dbReference>
<dbReference type="SUPFAM" id="SSF88688">
    <property type="entry name" value="Families 57/38 glycoside transferase middle domain"/>
    <property type="match status" value="1"/>
</dbReference>
<dbReference type="KEGG" id="pprt:ET464_12140"/>
<evidence type="ECO:0000256" key="3">
    <source>
        <dbReference type="ARBA" id="ARBA00022801"/>
    </source>
</evidence>
<dbReference type="EMBL" id="CP035492">
    <property type="protein sequence ID" value="QAY67032.1"/>
    <property type="molecule type" value="Genomic_DNA"/>
</dbReference>
<dbReference type="InterPro" id="IPR015341">
    <property type="entry name" value="Glyco_hydro_38_cen"/>
</dbReference>
<dbReference type="InterPro" id="IPR011330">
    <property type="entry name" value="Glyco_hydro/deAcase_b/a-brl"/>
</dbReference>
<evidence type="ECO:0000313" key="7">
    <source>
        <dbReference type="Proteomes" id="UP000293568"/>
    </source>
</evidence>
<dbReference type="InterPro" id="IPR011682">
    <property type="entry name" value="Glyco_hydro_38_C"/>
</dbReference>
<dbReference type="Pfam" id="PF07748">
    <property type="entry name" value="Glyco_hydro_38C"/>
    <property type="match status" value="1"/>
</dbReference>
<sequence>MINGKQIERTLQKVKRLGEHYSQYLYERADTVEVTYWETMEHLYEVPAGENWQPAHKGTKWGSPGGSIWFKGTYRIPERLHGQKLYIEAKTDAHETMLWVDGTPRGIYNAKRNAGQLGFHTALILTGQAEAGRTVELAFEGYAGKPIVGTQPYQSYASDDTYASPYNREFDGIYIHVRREDVNEFLYDVKTLVQIASAPSTDPFRKGQIVNGLIDVFEAAVQKPEETEEHVWRAGLAAAIQRMKPLLAKSNGDSAPSAGIIGHSHMDTAWLWTRDEVIRKCARTYANALNLMEHYPEYVFIQSSPFHAELMRRHYPAVFEGIVKRVAEGRWEPTGGSWIEPDCNLTSGESLIRQFLKGQRYTRKYFNYTADTFWLPDTFGYSAAIPQMLKGVGITSFLTTKLSWNDTNRFPYDSFIWKGLDGTPVLTHFNHIHCWPDAETIIGRIYGSEGDRNDIQHKQVNDRRLISYGYGDGGGGPHDGMLEAARRLEDVEGVPKTAHTTVSAFMEELRDTSRLPVYAGELYFEGHRGTLTQMAQIKRNNRKAEIALRDLEMQVVLAALQDGRQDLAAPKAQLEELEELLLINQFHDILPGTSIPEVHDRAIREVGGIIAEAEKLSRKLRQEAAQGEEEMTVWNTLSWARRGQFVTDAREDGRVPAGDSVITQSFTDLNGRAKLAVGGITVPALSHVSVPLGSRAAAAGSAASASPFKYDGRTLQTPFAAIVFDEHGYMTSFTDLPSGRELVRGEQPLNALLMGEDVPLAWDNWDIDQDSKLKLEKQTNLLSREVAADGPLQFRIRSVYRIGSRSELKQDIVFYADDARIDFETVIDWKDRYQLLKAGFDVQVLAGSARHEVQFGHVERPTHRNTVYDQAMFEVCNHKWTDLSENRFGVAVLNDCKYGISVEESDIRLTLHKGGCHPDPRGDEGVHEVTYSFLPHNSGFQAESVIRPAYELNMPLNVSEGRHRADNNPLFTVDAPNVIVEAVKPAEEENAYIVRLYEAERSAAAATLSFGHRPAKVAVTNMLEEEQSLLPVSQSGEVKLQLKAFEIVTLKVQFS</sequence>
<proteinExistence type="inferred from homology"/>
<dbReference type="Proteomes" id="UP000293568">
    <property type="component" value="Chromosome"/>
</dbReference>
<dbReference type="Pfam" id="PF22907">
    <property type="entry name" value="Ams1-like_1st"/>
    <property type="match status" value="1"/>
</dbReference>
<organism evidence="6 7">
    <name type="scientific">Paenibacillus protaetiae</name>
    <dbReference type="NCBI Taxonomy" id="2509456"/>
    <lineage>
        <taxon>Bacteria</taxon>
        <taxon>Bacillati</taxon>
        <taxon>Bacillota</taxon>
        <taxon>Bacilli</taxon>
        <taxon>Bacillales</taxon>
        <taxon>Paenibacillaceae</taxon>
        <taxon>Paenibacillus</taxon>
    </lineage>
</organism>
<dbReference type="Pfam" id="PF17677">
    <property type="entry name" value="Glyco_hydro38C2"/>
    <property type="match status" value="1"/>
</dbReference>
<dbReference type="CDD" id="cd10789">
    <property type="entry name" value="GH38N_AMII_ER_cytosolic"/>
    <property type="match status" value="1"/>
</dbReference>
<keyword evidence="2" id="KW-0479">Metal-binding</keyword>
<evidence type="ECO:0000313" key="6">
    <source>
        <dbReference type="EMBL" id="QAY67032.1"/>
    </source>
</evidence>